<dbReference type="PROSITE" id="PS51782">
    <property type="entry name" value="LYSM"/>
    <property type="match status" value="1"/>
</dbReference>
<dbReference type="Pfam" id="PF00877">
    <property type="entry name" value="NLPC_P60"/>
    <property type="match status" value="1"/>
</dbReference>
<proteinExistence type="inferred from homology"/>
<sequence length="325" mass="36007">MHKRTALLILIGVLMASCGVRKTTAPPDKKITGIGQDIINFGMRYLNKPYRPAGKGPHAFDCSGFTSFVFREFGYRLSSSSAGQDRQLPSIMQREHLQVGDLVFFEGRAHNGQVGHVGIVKELLPNGEFRFLHASTASGVIVSHSAEPYYASRYLRGGRVLKENNALVAAKRIPKEKTKEEKRIDKRKNGFNPAKANEQVLIEAPKAKADKSQILDQPVREKQTLAVHTRPLSQPESGPTPKNPEREGRIPPTIKTIILPDTISVPEPAESNLSADGSSLQHLVEPGETLYSISRKYECTVAQLKEWNPHLGAVLRRGEKLLIRP</sequence>
<dbReference type="GO" id="GO:0006508">
    <property type="term" value="P:proteolysis"/>
    <property type="evidence" value="ECO:0007669"/>
    <property type="project" value="UniProtKB-KW"/>
</dbReference>
<accession>A0A1G4G9T8</accession>
<keyword evidence="3" id="KW-0732">Signal</keyword>
<dbReference type="InterPro" id="IPR018392">
    <property type="entry name" value="LysM"/>
</dbReference>
<dbReference type="GO" id="GO:0008234">
    <property type="term" value="F:cysteine-type peptidase activity"/>
    <property type="evidence" value="ECO:0007669"/>
    <property type="project" value="UniProtKB-KW"/>
</dbReference>
<dbReference type="PANTHER" id="PTHR47053">
    <property type="entry name" value="MUREIN DD-ENDOPEPTIDASE MEPH-RELATED"/>
    <property type="match status" value="1"/>
</dbReference>
<dbReference type="CDD" id="cd00118">
    <property type="entry name" value="LysM"/>
    <property type="match status" value="1"/>
</dbReference>
<dbReference type="STRING" id="1642646.ING2E5A_2518"/>
<reference evidence="10 11" key="1">
    <citation type="submission" date="2016-08" db="EMBL/GenBank/DDBJ databases">
        <authorList>
            <person name="Seilhamer J.J."/>
        </authorList>
    </citation>
    <scope>NUCLEOTIDE SEQUENCE [LARGE SCALE GENOMIC DNA]</scope>
    <source>
        <strain evidence="10">ING2-E5A</strain>
    </source>
</reference>
<dbReference type="KEGG" id="pmuc:ING2E5A_2518"/>
<dbReference type="InterPro" id="IPR036779">
    <property type="entry name" value="LysM_dom_sf"/>
</dbReference>
<gene>
    <name evidence="10" type="primary">iap</name>
    <name evidence="10" type="ORF">ING2E5A_2518</name>
</gene>
<evidence type="ECO:0000259" key="8">
    <source>
        <dbReference type="PROSITE" id="PS51782"/>
    </source>
</evidence>
<dbReference type="SUPFAM" id="SSF54106">
    <property type="entry name" value="LysM domain"/>
    <property type="match status" value="1"/>
</dbReference>
<dbReference type="RefSeq" id="WP_071137623.1">
    <property type="nucleotide sequence ID" value="NZ_DUQN01000011.1"/>
</dbReference>
<dbReference type="InterPro" id="IPR000064">
    <property type="entry name" value="NLP_P60_dom"/>
</dbReference>
<dbReference type="InterPro" id="IPR051202">
    <property type="entry name" value="Peptidase_C40"/>
</dbReference>
<dbReference type="EMBL" id="LT608328">
    <property type="protein sequence ID" value="SCM59314.1"/>
    <property type="molecule type" value="Genomic_DNA"/>
</dbReference>
<dbReference type="Proteomes" id="UP000178485">
    <property type="component" value="Chromosome i"/>
</dbReference>
<dbReference type="SUPFAM" id="SSF54001">
    <property type="entry name" value="Cysteine proteinases"/>
    <property type="match status" value="1"/>
</dbReference>
<feature type="region of interest" description="Disordered" evidence="7">
    <location>
        <begin position="225"/>
        <end position="252"/>
    </location>
</feature>
<dbReference type="Pfam" id="PF01476">
    <property type="entry name" value="LysM"/>
    <property type="match status" value="1"/>
</dbReference>
<keyword evidence="6" id="KW-0788">Thiol protease</keyword>
<evidence type="ECO:0000256" key="7">
    <source>
        <dbReference type="SAM" id="MobiDB-lite"/>
    </source>
</evidence>
<dbReference type="PANTHER" id="PTHR47053:SF1">
    <property type="entry name" value="MUREIN DD-ENDOPEPTIDASE MEPH-RELATED"/>
    <property type="match status" value="1"/>
</dbReference>
<dbReference type="EC" id="3.4.-.-" evidence="10"/>
<evidence type="ECO:0000313" key="11">
    <source>
        <dbReference type="Proteomes" id="UP000178485"/>
    </source>
</evidence>
<keyword evidence="5 10" id="KW-0378">Hydrolase</keyword>
<dbReference type="AlphaFoldDB" id="A0A1G4G9T8"/>
<evidence type="ECO:0000256" key="1">
    <source>
        <dbReference type="ARBA" id="ARBA00007074"/>
    </source>
</evidence>
<evidence type="ECO:0000256" key="5">
    <source>
        <dbReference type="ARBA" id="ARBA00022801"/>
    </source>
</evidence>
<keyword evidence="11" id="KW-1185">Reference proteome</keyword>
<keyword evidence="2" id="KW-0645">Protease</keyword>
<evidence type="ECO:0000256" key="4">
    <source>
        <dbReference type="ARBA" id="ARBA00022737"/>
    </source>
</evidence>
<keyword evidence="4" id="KW-0677">Repeat</keyword>
<organism evidence="10 11">
    <name type="scientific">Petrimonas mucosa</name>
    <dbReference type="NCBI Taxonomy" id="1642646"/>
    <lineage>
        <taxon>Bacteria</taxon>
        <taxon>Pseudomonadati</taxon>
        <taxon>Bacteroidota</taxon>
        <taxon>Bacteroidia</taxon>
        <taxon>Bacteroidales</taxon>
        <taxon>Dysgonomonadaceae</taxon>
        <taxon>Petrimonas</taxon>
    </lineage>
</organism>
<evidence type="ECO:0000256" key="2">
    <source>
        <dbReference type="ARBA" id="ARBA00022670"/>
    </source>
</evidence>
<evidence type="ECO:0000256" key="3">
    <source>
        <dbReference type="ARBA" id="ARBA00022729"/>
    </source>
</evidence>
<dbReference type="Gene3D" id="3.90.1720.10">
    <property type="entry name" value="endopeptidase domain like (from Nostoc punctiforme)"/>
    <property type="match status" value="1"/>
</dbReference>
<protein>
    <submittedName>
        <fullName evidence="10">Putative endopeptidase p60</fullName>
        <ecNumber evidence="10">3.4.-.-</ecNumber>
    </submittedName>
</protein>
<dbReference type="SMART" id="SM00257">
    <property type="entry name" value="LysM"/>
    <property type="match status" value="1"/>
</dbReference>
<dbReference type="PROSITE" id="PS51257">
    <property type="entry name" value="PROKAR_LIPOPROTEIN"/>
    <property type="match status" value="1"/>
</dbReference>
<comment type="similarity">
    <text evidence="1">Belongs to the peptidase C40 family.</text>
</comment>
<dbReference type="InterPro" id="IPR038765">
    <property type="entry name" value="Papain-like_cys_pep_sf"/>
</dbReference>
<feature type="domain" description="NlpC/P60" evidence="9">
    <location>
        <begin position="32"/>
        <end position="161"/>
    </location>
</feature>
<evidence type="ECO:0000313" key="10">
    <source>
        <dbReference type="EMBL" id="SCM59314.1"/>
    </source>
</evidence>
<dbReference type="PROSITE" id="PS51935">
    <property type="entry name" value="NLPC_P60"/>
    <property type="match status" value="1"/>
</dbReference>
<evidence type="ECO:0000256" key="6">
    <source>
        <dbReference type="ARBA" id="ARBA00022807"/>
    </source>
</evidence>
<feature type="domain" description="LysM" evidence="8">
    <location>
        <begin position="280"/>
        <end position="323"/>
    </location>
</feature>
<name>A0A1G4G9T8_9BACT</name>
<evidence type="ECO:0000259" key="9">
    <source>
        <dbReference type="PROSITE" id="PS51935"/>
    </source>
</evidence>
<dbReference type="Gene3D" id="3.10.350.10">
    <property type="entry name" value="LysM domain"/>
    <property type="match status" value="1"/>
</dbReference>